<dbReference type="InterPro" id="IPR018062">
    <property type="entry name" value="HTH_AraC-typ_CS"/>
</dbReference>
<dbReference type="InterPro" id="IPR050959">
    <property type="entry name" value="MarA-like"/>
</dbReference>
<dbReference type="SUPFAM" id="SSF46689">
    <property type="entry name" value="Homeodomain-like"/>
    <property type="match status" value="2"/>
</dbReference>
<proteinExistence type="predicted"/>
<feature type="region of interest" description="Disordered" evidence="4">
    <location>
        <begin position="102"/>
        <end position="122"/>
    </location>
</feature>
<reference evidence="6 7" key="1">
    <citation type="submission" date="2024-03" db="EMBL/GenBank/DDBJ databases">
        <title>Two novel Raoultella species associated with bleeding cankers of broadleaf hosts, Raoultella scottia sp. nov. and Raoultella lignicola sp. nov.</title>
        <authorList>
            <person name="Brady C.L."/>
        </authorList>
    </citation>
    <scope>NUCLEOTIDE SEQUENCE [LARGE SCALE GENOMIC DNA]</scope>
    <source>
        <strain evidence="6 7">BAC 10a-01-01</strain>
    </source>
</reference>
<evidence type="ECO:0000259" key="5">
    <source>
        <dbReference type="PROSITE" id="PS01124"/>
    </source>
</evidence>
<evidence type="ECO:0000256" key="3">
    <source>
        <dbReference type="ARBA" id="ARBA00023163"/>
    </source>
</evidence>
<evidence type="ECO:0000256" key="4">
    <source>
        <dbReference type="SAM" id="MobiDB-lite"/>
    </source>
</evidence>
<keyword evidence="7" id="KW-1185">Reference proteome</keyword>
<keyword evidence="2" id="KW-0238">DNA-binding</keyword>
<dbReference type="InterPro" id="IPR009057">
    <property type="entry name" value="Homeodomain-like_sf"/>
</dbReference>
<gene>
    <name evidence="6" type="ORF">QFI66_001435</name>
</gene>
<evidence type="ECO:0000256" key="2">
    <source>
        <dbReference type="ARBA" id="ARBA00023125"/>
    </source>
</evidence>
<dbReference type="PROSITE" id="PS01124">
    <property type="entry name" value="HTH_ARAC_FAMILY_2"/>
    <property type="match status" value="1"/>
</dbReference>
<dbReference type="PANTHER" id="PTHR47504:SF5">
    <property type="entry name" value="RIGHT ORIGIN-BINDING PROTEIN"/>
    <property type="match status" value="1"/>
</dbReference>
<evidence type="ECO:0000313" key="6">
    <source>
        <dbReference type="EMBL" id="MEK0246808.1"/>
    </source>
</evidence>
<organism evidence="6 7">
    <name type="scientific">Raoultella scottii</name>
    <dbReference type="NCBI Taxonomy" id="3040937"/>
    <lineage>
        <taxon>Bacteria</taxon>
        <taxon>Pseudomonadati</taxon>
        <taxon>Pseudomonadota</taxon>
        <taxon>Gammaproteobacteria</taxon>
        <taxon>Enterobacterales</taxon>
        <taxon>Enterobacteriaceae</taxon>
        <taxon>Klebsiella/Raoultella group</taxon>
        <taxon>Raoultella</taxon>
    </lineage>
</organism>
<dbReference type="RefSeq" id="WP_331833515.1">
    <property type="nucleotide sequence ID" value="NZ_JARXNH020000040.1"/>
</dbReference>
<dbReference type="Proteomes" id="UP001334005">
    <property type="component" value="Unassembled WGS sequence"/>
</dbReference>
<name>A0ABU8YZP6_9ENTR</name>
<dbReference type="EMBL" id="JARXNH020000040">
    <property type="protein sequence ID" value="MEK0246808.1"/>
    <property type="molecule type" value="Genomic_DNA"/>
</dbReference>
<dbReference type="PROSITE" id="PS00041">
    <property type="entry name" value="HTH_ARAC_FAMILY_1"/>
    <property type="match status" value="1"/>
</dbReference>
<comment type="caution">
    <text evidence="6">The sequence shown here is derived from an EMBL/GenBank/DDBJ whole genome shotgun (WGS) entry which is preliminary data.</text>
</comment>
<dbReference type="InterPro" id="IPR018060">
    <property type="entry name" value="HTH_AraC"/>
</dbReference>
<keyword evidence="3" id="KW-0804">Transcription</keyword>
<sequence>MSLQDEVIQELLNWIEANIELPLKIEDVATRSGYSKWHLQRLFNKIVNKPLGNYIRDKKLEKAAHDLMATNASIISISLKYGFDSQQSFSRTFSQKYRVPPGHWRKRYRSPGCNKNNNREGL</sequence>
<evidence type="ECO:0000313" key="7">
    <source>
        <dbReference type="Proteomes" id="UP001334005"/>
    </source>
</evidence>
<dbReference type="Gene3D" id="1.10.10.60">
    <property type="entry name" value="Homeodomain-like"/>
    <property type="match status" value="2"/>
</dbReference>
<dbReference type="Pfam" id="PF12833">
    <property type="entry name" value="HTH_18"/>
    <property type="match status" value="1"/>
</dbReference>
<accession>A0ABU8YZP6</accession>
<protein>
    <submittedName>
        <fullName evidence="6">Helix-turn-helix domain-containing protein</fullName>
    </submittedName>
</protein>
<evidence type="ECO:0000256" key="1">
    <source>
        <dbReference type="ARBA" id="ARBA00023015"/>
    </source>
</evidence>
<dbReference type="PANTHER" id="PTHR47504">
    <property type="entry name" value="RIGHT ORIGIN-BINDING PROTEIN"/>
    <property type="match status" value="1"/>
</dbReference>
<keyword evidence="1" id="KW-0805">Transcription regulation</keyword>
<feature type="domain" description="HTH araC/xylS-type" evidence="5">
    <location>
        <begin position="9"/>
        <end position="107"/>
    </location>
</feature>
<dbReference type="SMART" id="SM00342">
    <property type="entry name" value="HTH_ARAC"/>
    <property type="match status" value="1"/>
</dbReference>